<accession>A0A316W1U4</accession>
<feature type="chain" id="PRO_5016395579" description="triacylglycerol lipase" evidence="9">
    <location>
        <begin position="22"/>
        <end position="542"/>
    </location>
</feature>
<evidence type="ECO:0000256" key="8">
    <source>
        <dbReference type="SAM" id="MobiDB-lite"/>
    </source>
</evidence>
<evidence type="ECO:0000256" key="4">
    <source>
        <dbReference type="ARBA" id="ARBA00022525"/>
    </source>
</evidence>
<reference evidence="10 11" key="1">
    <citation type="journal article" date="2018" name="Mol. Biol. Evol.">
        <title>Broad Genomic Sampling Reveals a Smut Pathogenic Ancestry of the Fungal Clade Ustilaginomycotina.</title>
        <authorList>
            <person name="Kijpornyongpan T."/>
            <person name="Mondo S.J."/>
            <person name="Barry K."/>
            <person name="Sandor L."/>
            <person name="Lee J."/>
            <person name="Lipzen A."/>
            <person name="Pangilinan J."/>
            <person name="LaButti K."/>
            <person name="Hainaut M."/>
            <person name="Henrissat B."/>
            <person name="Grigoriev I.V."/>
            <person name="Spatafora J.W."/>
            <person name="Aime M.C."/>
        </authorList>
    </citation>
    <scope>NUCLEOTIDE SEQUENCE [LARGE SCALE GENOMIC DNA]</scope>
    <source>
        <strain evidence="10 11">MCA 4658</strain>
    </source>
</reference>
<dbReference type="Gene3D" id="1.10.260.130">
    <property type="match status" value="1"/>
</dbReference>
<dbReference type="AlphaFoldDB" id="A0A316W1U4"/>
<dbReference type="SUPFAM" id="SSF53474">
    <property type="entry name" value="alpha/beta-Hydrolases"/>
    <property type="match status" value="1"/>
</dbReference>
<gene>
    <name evidence="10" type="ORF">IE81DRAFT_61064</name>
</gene>
<dbReference type="EC" id="3.1.1.3" evidence="3"/>
<keyword evidence="6" id="KW-0442">Lipid degradation</keyword>
<dbReference type="GeneID" id="37039342"/>
<feature type="region of interest" description="Disordered" evidence="8">
    <location>
        <begin position="405"/>
        <end position="542"/>
    </location>
</feature>
<comment type="subcellular location">
    <subcellularLocation>
        <location evidence="2">Secreted</location>
    </subcellularLocation>
</comment>
<comment type="catalytic activity">
    <reaction evidence="1">
        <text>a triacylglycerol + H2O = a diacylglycerol + a fatty acid + H(+)</text>
        <dbReference type="Rhea" id="RHEA:12044"/>
        <dbReference type="ChEBI" id="CHEBI:15377"/>
        <dbReference type="ChEBI" id="CHEBI:15378"/>
        <dbReference type="ChEBI" id="CHEBI:17855"/>
        <dbReference type="ChEBI" id="CHEBI:18035"/>
        <dbReference type="ChEBI" id="CHEBI:28868"/>
        <dbReference type="EC" id="3.1.1.3"/>
    </reaction>
</comment>
<keyword evidence="9" id="KW-0732">Signal</keyword>
<evidence type="ECO:0000256" key="3">
    <source>
        <dbReference type="ARBA" id="ARBA00013279"/>
    </source>
</evidence>
<dbReference type="PANTHER" id="PTHR34853">
    <property type="match status" value="1"/>
</dbReference>
<evidence type="ECO:0000256" key="9">
    <source>
        <dbReference type="SAM" id="SignalP"/>
    </source>
</evidence>
<feature type="compositionally biased region" description="Gly residues" evidence="8">
    <location>
        <begin position="425"/>
        <end position="526"/>
    </location>
</feature>
<dbReference type="GO" id="GO:0016042">
    <property type="term" value="P:lipid catabolic process"/>
    <property type="evidence" value="ECO:0007669"/>
    <property type="project" value="UniProtKB-KW"/>
</dbReference>
<evidence type="ECO:0000313" key="10">
    <source>
        <dbReference type="EMBL" id="PWN43836.1"/>
    </source>
</evidence>
<protein>
    <recommendedName>
        <fullName evidence="3">triacylglycerol lipase</fullName>
        <ecNumber evidence="3">3.1.1.3</ecNumber>
    </recommendedName>
</protein>
<evidence type="ECO:0000256" key="2">
    <source>
        <dbReference type="ARBA" id="ARBA00004613"/>
    </source>
</evidence>
<keyword evidence="7" id="KW-0443">Lipid metabolism</keyword>
<evidence type="ECO:0000256" key="7">
    <source>
        <dbReference type="ARBA" id="ARBA00023098"/>
    </source>
</evidence>
<dbReference type="Pfam" id="PF03583">
    <property type="entry name" value="LIP"/>
    <property type="match status" value="1"/>
</dbReference>
<dbReference type="EMBL" id="KZ819366">
    <property type="protein sequence ID" value="PWN43836.1"/>
    <property type="molecule type" value="Genomic_DNA"/>
</dbReference>
<dbReference type="STRING" id="1522189.A0A316W1U4"/>
<dbReference type="GO" id="GO:0004806">
    <property type="term" value="F:triacylglycerol lipase activity"/>
    <property type="evidence" value="ECO:0007669"/>
    <property type="project" value="UniProtKB-EC"/>
</dbReference>
<feature type="compositionally biased region" description="Basic residues" evidence="8">
    <location>
        <begin position="529"/>
        <end position="542"/>
    </location>
</feature>
<feature type="compositionally biased region" description="Polar residues" evidence="8">
    <location>
        <begin position="405"/>
        <end position="416"/>
    </location>
</feature>
<evidence type="ECO:0000256" key="6">
    <source>
        <dbReference type="ARBA" id="ARBA00022963"/>
    </source>
</evidence>
<dbReference type="InterPro" id="IPR029058">
    <property type="entry name" value="AB_hydrolase_fold"/>
</dbReference>
<sequence length="542" mass="55382">MKLAKWSLLATLSIACTLVAADPYPLPSKDDFYQVPGNVNQYKNGDIIAAREVTRDMNRYISRLLLTSSYQVLYRTTDATGKPDATVATLFRPRRALDGPPKIVAHSLYAEAPARDCAVSFGLIEGNRKEPRNSGQEQPGIFISQLLQKGYYVVTSDYSGSQGAVGVGPQGGRAILDSITAMASHKPTVEGASDYKAIMTGQAAGGLVTAWAAQLHKEYAPNVKLVGASFGSVPISHELEARRLNGTEGAGIIVAGLVGVANAYPSVLRFYQQDLKPEGLQAFDTVKTDGGCLQSILETYKNVSIFSYFKSGERFLDKPMIKQANLAMYLGARGRRDNLGSRIPYYIFHGAKDVVVPIKPMKDYVKKQCAAGARIEFSVNPDGDHESELTASLPGQMDFIEKTFGGQNNQTGCTDTTHGDDNQGSLGGLGSAGGGGLLGGGGLGGSRGGGGMGGGPSGGGSGLGGGGGLGGSRGGGMGGGLPGSGGLGGGGMGAGPPSGGGLGGGGMAGGSPAGGGLGGGGRGGDSGRLRKRSTKHRARTAI</sequence>
<dbReference type="PANTHER" id="PTHR34853:SF1">
    <property type="entry name" value="LIPASE 5"/>
    <property type="match status" value="1"/>
</dbReference>
<proteinExistence type="predicted"/>
<dbReference type="InParanoid" id="A0A316W1U4"/>
<keyword evidence="5" id="KW-0378">Hydrolase</keyword>
<name>A0A316W1U4_9BASI</name>
<dbReference type="Proteomes" id="UP000245783">
    <property type="component" value="Unassembled WGS sequence"/>
</dbReference>
<keyword evidence="11" id="KW-1185">Reference proteome</keyword>
<dbReference type="Gene3D" id="3.40.50.1820">
    <property type="entry name" value="alpha/beta hydrolase"/>
    <property type="match status" value="1"/>
</dbReference>
<feature type="signal peptide" evidence="9">
    <location>
        <begin position="1"/>
        <end position="21"/>
    </location>
</feature>
<evidence type="ECO:0000313" key="11">
    <source>
        <dbReference type="Proteomes" id="UP000245783"/>
    </source>
</evidence>
<evidence type="ECO:0000256" key="5">
    <source>
        <dbReference type="ARBA" id="ARBA00022801"/>
    </source>
</evidence>
<dbReference type="RefSeq" id="XP_025370996.1">
    <property type="nucleotide sequence ID" value="XM_025517472.1"/>
</dbReference>
<dbReference type="GO" id="GO:0005576">
    <property type="term" value="C:extracellular region"/>
    <property type="evidence" value="ECO:0007669"/>
    <property type="project" value="UniProtKB-SubCell"/>
</dbReference>
<dbReference type="InterPro" id="IPR005152">
    <property type="entry name" value="Lipase_secreted"/>
</dbReference>
<keyword evidence="4" id="KW-0964">Secreted</keyword>
<evidence type="ECO:0000256" key="1">
    <source>
        <dbReference type="ARBA" id="ARBA00001024"/>
    </source>
</evidence>
<dbReference type="OrthoDB" id="2373480at2759"/>
<organism evidence="10 11">
    <name type="scientific">Ceraceosorus guamensis</name>
    <dbReference type="NCBI Taxonomy" id="1522189"/>
    <lineage>
        <taxon>Eukaryota</taxon>
        <taxon>Fungi</taxon>
        <taxon>Dikarya</taxon>
        <taxon>Basidiomycota</taxon>
        <taxon>Ustilaginomycotina</taxon>
        <taxon>Exobasidiomycetes</taxon>
        <taxon>Ceraceosorales</taxon>
        <taxon>Ceraceosoraceae</taxon>
        <taxon>Ceraceosorus</taxon>
    </lineage>
</organism>
<dbReference type="PROSITE" id="PS51257">
    <property type="entry name" value="PROKAR_LIPOPROTEIN"/>
    <property type="match status" value="1"/>
</dbReference>